<feature type="transmembrane region" description="Helical" evidence="1">
    <location>
        <begin position="163"/>
        <end position="181"/>
    </location>
</feature>
<dbReference type="EMBL" id="MG779306">
    <property type="protein sequence ID" value="AUV58088.1"/>
    <property type="molecule type" value="Genomic_DNA"/>
</dbReference>
<reference evidence="2" key="1">
    <citation type="submission" date="2018-01" db="EMBL/GenBank/DDBJ databases">
        <title>Draft genome sequence of Bandra megavirus.</title>
        <authorList>
            <person name="Chatterjee A."/>
            <person name="Yadav R."/>
            <person name="Kondabagil K."/>
        </authorList>
    </citation>
    <scope>NUCLEOTIDE SEQUENCE</scope>
    <source>
        <strain evidence="2">KK-1</strain>
    </source>
</reference>
<keyword evidence="1" id="KW-1133">Transmembrane helix</keyword>
<keyword evidence="1" id="KW-0812">Transmembrane</keyword>
<evidence type="ECO:0000256" key="1">
    <source>
        <dbReference type="SAM" id="Phobius"/>
    </source>
</evidence>
<name>A0A2K9V791_9VIRU</name>
<feature type="transmembrane region" description="Helical" evidence="1">
    <location>
        <begin position="188"/>
        <end position="205"/>
    </location>
</feature>
<feature type="transmembrane region" description="Helical" evidence="1">
    <location>
        <begin position="33"/>
        <end position="53"/>
    </location>
</feature>
<feature type="transmembrane region" description="Helical" evidence="1">
    <location>
        <begin position="211"/>
        <end position="228"/>
    </location>
</feature>
<organism evidence="2">
    <name type="scientific">Bandra megavirus</name>
    <dbReference type="NCBI Taxonomy" id="2071566"/>
    <lineage>
        <taxon>Viruses</taxon>
        <taxon>Varidnaviria</taxon>
        <taxon>Bamfordvirae</taxon>
        <taxon>Nucleocytoviricota</taxon>
        <taxon>Megaviricetes</taxon>
        <taxon>Imitervirales</taxon>
        <taxon>Mimiviridae</taxon>
        <taxon>Megamimivirinae</taxon>
        <taxon>Megavirus</taxon>
    </lineage>
</organism>
<feature type="transmembrane region" description="Helical" evidence="1">
    <location>
        <begin position="103"/>
        <end position="121"/>
    </location>
</feature>
<evidence type="ECO:0000313" key="2">
    <source>
        <dbReference type="EMBL" id="AUV58088.1"/>
    </source>
</evidence>
<proteinExistence type="predicted"/>
<feature type="transmembrane region" description="Helical" evidence="1">
    <location>
        <begin position="73"/>
        <end position="91"/>
    </location>
</feature>
<protein>
    <submittedName>
        <fullName evidence="2">Uncharacterized protein</fullName>
    </submittedName>
</protein>
<sequence length="232" mass="27580">MCWNYEVSLTFSVLYLIINSYYLIAKPKYWREYFLFGMFYFTMELFQTMQWIFGGVEKNNLYGVDQCNSMNTNYTIVAHILIWLQPILFSYIGYRTNENKTFFYRYTIMNIVIFLFSLVLLDTSGVNKNNYIVENSIYGLSTCTNEGRTGHLVWRFKPKIIEYFPNYLMYITSCVLSFIMYEKSKIRVIGTGWLLSFIVTYIILRPSLIEMASSWCLLSIVANAYILIRTYQ</sequence>
<feature type="transmembrane region" description="Helical" evidence="1">
    <location>
        <begin position="6"/>
        <end position="24"/>
    </location>
</feature>
<keyword evidence="1" id="KW-0472">Membrane</keyword>
<accession>A0A2K9V791</accession>